<dbReference type="Gene3D" id="2.40.30.170">
    <property type="match status" value="1"/>
</dbReference>
<dbReference type="Pfam" id="PF25940">
    <property type="entry name" value="LcnD_C"/>
    <property type="match status" value="1"/>
</dbReference>
<evidence type="ECO:0000256" key="1">
    <source>
        <dbReference type="ARBA" id="ARBA00004370"/>
    </source>
</evidence>
<accession>A0A6A1Z0M6</accession>
<evidence type="ECO:0000313" key="8">
    <source>
        <dbReference type="Proteomes" id="UP000430323"/>
    </source>
</evidence>
<sequence length="207" mass="23672">MNNKDYESTEYYSYKFKNFSTMIIIPMAILVLILIVGSFFATRQSTVTSTGIVEPQNTLNIANRNYHEGQIVRRNREKWLVHLDDKQENTVHLFPMIKAKRTVNVVTYFPGNKIGAIKKGQTLYFQVANASGTMDRLVGKVKEIGVYPINLRGNNVYEVICKAKSKKNLKYGMEGNATIITGKSTYFEYFKDKILNVNCNNNLNTFV</sequence>
<gene>
    <name evidence="7" type="ORF">F8251_10055</name>
</gene>
<evidence type="ECO:0000256" key="2">
    <source>
        <dbReference type="ARBA" id="ARBA00022692"/>
    </source>
</evidence>
<reference evidence="7 8" key="1">
    <citation type="submission" date="2019-09" db="EMBL/GenBank/DDBJ databases">
        <title>Investigation of probiotic properties of different lactic acid bacteria.</title>
        <authorList>
            <person name="Jaomanjaka F."/>
            <person name="Blanc P."/>
        </authorList>
    </citation>
    <scope>NUCLEOTIDE SEQUENCE [LARGE SCALE GENOMIC DNA]</scope>
    <source>
        <strain evidence="7 8">BIO6272</strain>
    </source>
</reference>
<dbReference type="RefSeq" id="WP_151495710.1">
    <property type="nucleotide sequence ID" value="NZ_JBBOJP010000102.1"/>
</dbReference>
<comment type="caution">
    <text evidence="7">The sequence shown here is derived from an EMBL/GenBank/DDBJ whole genome shotgun (WGS) entry which is preliminary data.</text>
</comment>
<evidence type="ECO:0000256" key="3">
    <source>
        <dbReference type="ARBA" id="ARBA00022989"/>
    </source>
</evidence>
<dbReference type="AlphaFoldDB" id="A0A6A1Z0M6"/>
<evidence type="ECO:0000259" key="6">
    <source>
        <dbReference type="Pfam" id="PF25940"/>
    </source>
</evidence>
<protein>
    <recommendedName>
        <fullName evidence="6">LcnD-like C-terminal domain-containing protein</fullName>
    </recommendedName>
</protein>
<evidence type="ECO:0000256" key="4">
    <source>
        <dbReference type="ARBA" id="ARBA00023136"/>
    </source>
</evidence>
<keyword evidence="2 5" id="KW-0812">Transmembrane</keyword>
<name>A0A6A1Z0M6_9LACO</name>
<evidence type="ECO:0000313" key="7">
    <source>
        <dbReference type="EMBL" id="KAB1968288.1"/>
    </source>
</evidence>
<dbReference type="Proteomes" id="UP000430323">
    <property type="component" value="Unassembled WGS sequence"/>
</dbReference>
<feature type="transmembrane region" description="Helical" evidence="5">
    <location>
        <begin position="21"/>
        <end position="41"/>
    </location>
</feature>
<evidence type="ECO:0000256" key="5">
    <source>
        <dbReference type="SAM" id="Phobius"/>
    </source>
</evidence>
<organism evidence="7 8">
    <name type="scientific">Lactobacillus crispatus</name>
    <dbReference type="NCBI Taxonomy" id="47770"/>
    <lineage>
        <taxon>Bacteria</taxon>
        <taxon>Bacillati</taxon>
        <taxon>Bacillota</taxon>
        <taxon>Bacilli</taxon>
        <taxon>Lactobacillales</taxon>
        <taxon>Lactobacillaceae</taxon>
        <taxon>Lactobacillus</taxon>
    </lineage>
</organism>
<feature type="domain" description="LcnD-like C-terminal" evidence="6">
    <location>
        <begin position="100"/>
        <end position="183"/>
    </location>
</feature>
<comment type="subcellular location">
    <subcellularLocation>
        <location evidence="1">Membrane</location>
    </subcellularLocation>
</comment>
<keyword evidence="3 5" id="KW-1133">Transmembrane helix</keyword>
<proteinExistence type="predicted"/>
<dbReference type="EMBL" id="WBOB01000093">
    <property type="protein sequence ID" value="KAB1968288.1"/>
    <property type="molecule type" value="Genomic_DNA"/>
</dbReference>
<keyword evidence="4 5" id="KW-0472">Membrane</keyword>
<dbReference type="InterPro" id="IPR058795">
    <property type="entry name" value="LcnD_C"/>
</dbReference>